<dbReference type="RefSeq" id="WP_214536279.1">
    <property type="nucleotide sequence ID" value="NZ_JAHFVK010000002.1"/>
</dbReference>
<sequence>MNEPTQEIRDLCACPVDWKNITGFGEKCPDALELLHYEWVRAIAKVSVSSEELKLVETVLFDNDLYDAPDEATRLNLEARKPAAEALYMNEIGRLRLLQFVRPSVHGKHFSIAGPKKTSKNVSYFYHDWEPDTLANLFWLWFSDMMSVNEVPPRNGPIDFLLKVDGLWDNFCAGRNFRIAFDTCSVIGEQNGNRYQHLVIDLDLGACVAHGYPVSAAEAEAIMGRAPVRPIKSQEY</sequence>
<protein>
    <submittedName>
        <fullName evidence="1">Uncharacterized protein</fullName>
    </submittedName>
</protein>
<organism evidence="1 2">
    <name type="scientific">Croceibacterium selenioxidans</name>
    <dbReference type="NCBI Taxonomy" id="2838833"/>
    <lineage>
        <taxon>Bacteria</taxon>
        <taxon>Pseudomonadati</taxon>
        <taxon>Pseudomonadota</taxon>
        <taxon>Alphaproteobacteria</taxon>
        <taxon>Sphingomonadales</taxon>
        <taxon>Erythrobacteraceae</taxon>
        <taxon>Croceibacterium</taxon>
    </lineage>
</organism>
<name>A0ABS5W5N4_9SPHN</name>
<keyword evidence="2" id="KW-1185">Reference proteome</keyword>
<reference evidence="1 2" key="1">
    <citation type="submission" date="2021-05" db="EMBL/GenBank/DDBJ databases">
        <title>Croceibacterium sp. LX-88 genome sequence.</title>
        <authorList>
            <person name="Luo X."/>
        </authorList>
    </citation>
    <scope>NUCLEOTIDE SEQUENCE [LARGE SCALE GENOMIC DNA]</scope>
    <source>
        <strain evidence="1 2">LX-88</strain>
    </source>
</reference>
<comment type="caution">
    <text evidence="1">The sequence shown here is derived from an EMBL/GenBank/DDBJ whole genome shotgun (WGS) entry which is preliminary data.</text>
</comment>
<accession>A0ABS5W5N4</accession>
<evidence type="ECO:0000313" key="2">
    <source>
        <dbReference type="Proteomes" id="UP000811255"/>
    </source>
</evidence>
<dbReference type="EMBL" id="JAHFVK010000002">
    <property type="protein sequence ID" value="MBT2134647.1"/>
    <property type="molecule type" value="Genomic_DNA"/>
</dbReference>
<dbReference type="Proteomes" id="UP000811255">
    <property type="component" value="Unassembled WGS sequence"/>
</dbReference>
<evidence type="ECO:0000313" key="1">
    <source>
        <dbReference type="EMBL" id="MBT2134647.1"/>
    </source>
</evidence>
<proteinExistence type="predicted"/>
<gene>
    <name evidence="1" type="ORF">KK137_09905</name>
</gene>